<evidence type="ECO:0000313" key="7">
    <source>
        <dbReference type="Proteomes" id="UP000557717"/>
    </source>
</evidence>
<gene>
    <name evidence="6" type="ORF">HNR46_002303</name>
</gene>
<dbReference type="InterPro" id="IPR001789">
    <property type="entry name" value="Sig_transdc_resp-reg_receiver"/>
</dbReference>
<dbReference type="PANTHER" id="PTHR43214">
    <property type="entry name" value="TWO-COMPONENT RESPONSE REGULATOR"/>
    <property type="match status" value="1"/>
</dbReference>
<dbReference type="Gene3D" id="3.40.50.2300">
    <property type="match status" value="1"/>
</dbReference>
<evidence type="ECO:0000259" key="4">
    <source>
        <dbReference type="PROSITE" id="PS50043"/>
    </source>
</evidence>
<keyword evidence="7" id="KW-1185">Reference proteome</keyword>
<reference evidence="6 7" key="1">
    <citation type="submission" date="2020-08" db="EMBL/GenBank/DDBJ databases">
        <title>Genomic Encyclopedia of Type Strains, Phase IV (KMG-IV): sequencing the most valuable type-strain genomes for metagenomic binning, comparative biology and taxonomic classification.</title>
        <authorList>
            <person name="Goeker M."/>
        </authorList>
    </citation>
    <scope>NUCLEOTIDE SEQUENCE [LARGE SCALE GENOMIC DNA]</scope>
    <source>
        <strain evidence="6 7">YC6886</strain>
    </source>
</reference>
<dbReference type="Pfam" id="PF00196">
    <property type="entry name" value="GerE"/>
    <property type="match status" value="1"/>
</dbReference>
<protein>
    <submittedName>
        <fullName evidence="6">Two-component system NarL family response regulator</fullName>
    </submittedName>
</protein>
<dbReference type="PROSITE" id="PS50043">
    <property type="entry name" value="HTH_LUXR_2"/>
    <property type="match status" value="1"/>
</dbReference>
<dbReference type="GO" id="GO:0006355">
    <property type="term" value="P:regulation of DNA-templated transcription"/>
    <property type="evidence" value="ECO:0007669"/>
    <property type="project" value="InterPro"/>
</dbReference>
<keyword evidence="1 3" id="KW-0597">Phosphoprotein</keyword>
<dbReference type="Proteomes" id="UP000557717">
    <property type="component" value="Unassembled WGS sequence"/>
</dbReference>
<dbReference type="SUPFAM" id="SSF52172">
    <property type="entry name" value="CheY-like"/>
    <property type="match status" value="1"/>
</dbReference>
<sequence>MKPPLRILIVDDHFFVRAGLKSSLESEPDLTICGEAANAAEALLAHSTLRPDLILLDLRLPDRDGLDLLEHLKNRDPSTQVIVFSVDETETDIARALEAGAAGYLPKSSPRSQLLAGIRAVAEGGTSFPPTIAAKFREHRSRTPLSPREREILHLIVDGQPNKLIAAALGISENTVKLHVSNLLAKTDAPDRTSIVKLAIQRGWVRP</sequence>
<dbReference type="SUPFAM" id="SSF46894">
    <property type="entry name" value="C-terminal effector domain of the bipartite response regulators"/>
    <property type="match status" value="1"/>
</dbReference>
<feature type="domain" description="Response regulatory" evidence="5">
    <location>
        <begin position="6"/>
        <end position="122"/>
    </location>
</feature>
<dbReference type="InterPro" id="IPR016032">
    <property type="entry name" value="Sig_transdc_resp-reg_C-effctor"/>
</dbReference>
<dbReference type="CDD" id="cd06170">
    <property type="entry name" value="LuxR_C_like"/>
    <property type="match status" value="1"/>
</dbReference>
<dbReference type="RefSeq" id="WP_184018786.1">
    <property type="nucleotide sequence ID" value="NZ_JACHFD010000010.1"/>
</dbReference>
<keyword evidence="2" id="KW-0238">DNA-binding</keyword>
<dbReference type="InterPro" id="IPR011006">
    <property type="entry name" value="CheY-like_superfamily"/>
</dbReference>
<name>A0A840V243_9BACT</name>
<dbReference type="GO" id="GO:0003677">
    <property type="term" value="F:DNA binding"/>
    <property type="evidence" value="ECO:0007669"/>
    <property type="project" value="UniProtKB-KW"/>
</dbReference>
<dbReference type="PROSITE" id="PS50110">
    <property type="entry name" value="RESPONSE_REGULATORY"/>
    <property type="match status" value="1"/>
</dbReference>
<dbReference type="InterPro" id="IPR039420">
    <property type="entry name" value="WalR-like"/>
</dbReference>
<evidence type="ECO:0000313" key="6">
    <source>
        <dbReference type="EMBL" id="MBB5352062.1"/>
    </source>
</evidence>
<evidence type="ECO:0000259" key="5">
    <source>
        <dbReference type="PROSITE" id="PS50110"/>
    </source>
</evidence>
<evidence type="ECO:0000256" key="2">
    <source>
        <dbReference type="ARBA" id="ARBA00023125"/>
    </source>
</evidence>
<dbReference type="CDD" id="cd17535">
    <property type="entry name" value="REC_NarL-like"/>
    <property type="match status" value="1"/>
</dbReference>
<dbReference type="PRINTS" id="PR00038">
    <property type="entry name" value="HTHLUXR"/>
</dbReference>
<evidence type="ECO:0000256" key="3">
    <source>
        <dbReference type="PROSITE-ProRule" id="PRU00169"/>
    </source>
</evidence>
<dbReference type="AlphaFoldDB" id="A0A840V243"/>
<evidence type="ECO:0000256" key="1">
    <source>
        <dbReference type="ARBA" id="ARBA00022553"/>
    </source>
</evidence>
<organism evidence="6 7">
    <name type="scientific">Haloferula luteola</name>
    <dbReference type="NCBI Taxonomy" id="595692"/>
    <lineage>
        <taxon>Bacteria</taxon>
        <taxon>Pseudomonadati</taxon>
        <taxon>Verrucomicrobiota</taxon>
        <taxon>Verrucomicrobiia</taxon>
        <taxon>Verrucomicrobiales</taxon>
        <taxon>Verrucomicrobiaceae</taxon>
        <taxon>Haloferula</taxon>
    </lineage>
</organism>
<accession>A0A840V243</accession>
<dbReference type="InterPro" id="IPR058245">
    <property type="entry name" value="NreC/VraR/RcsB-like_REC"/>
</dbReference>
<dbReference type="PROSITE" id="PS00622">
    <property type="entry name" value="HTH_LUXR_1"/>
    <property type="match status" value="1"/>
</dbReference>
<dbReference type="EMBL" id="JACHFD010000010">
    <property type="protein sequence ID" value="MBB5352062.1"/>
    <property type="molecule type" value="Genomic_DNA"/>
</dbReference>
<dbReference type="Pfam" id="PF00072">
    <property type="entry name" value="Response_reg"/>
    <property type="match status" value="1"/>
</dbReference>
<proteinExistence type="predicted"/>
<comment type="caution">
    <text evidence="6">The sequence shown here is derived from an EMBL/GenBank/DDBJ whole genome shotgun (WGS) entry which is preliminary data.</text>
</comment>
<feature type="modified residue" description="4-aspartylphosphate" evidence="3">
    <location>
        <position position="57"/>
    </location>
</feature>
<dbReference type="InterPro" id="IPR000792">
    <property type="entry name" value="Tscrpt_reg_LuxR_C"/>
</dbReference>
<dbReference type="SMART" id="SM00448">
    <property type="entry name" value="REC"/>
    <property type="match status" value="1"/>
</dbReference>
<feature type="domain" description="HTH luxR-type" evidence="4">
    <location>
        <begin position="138"/>
        <end position="203"/>
    </location>
</feature>
<dbReference type="SMART" id="SM00421">
    <property type="entry name" value="HTH_LUXR"/>
    <property type="match status" value="1"/>
</dbReference>
<dbReference type="GO" id="GO:0000160">
    <property type="term" value="P:phosphorelay signal transduction system"/>
    <property type="evidence" value="ECO:0007669"/>
    <property type="project" value="InterPro"/>
</dbReference>